<accession>A0A0V0GRU3</accession>
<reference evidence="1" key="1">
    <citation type="submission" date="2015-12" db="EMBL/GenBank/DDBJ databases">
        <title>Gene expression during late stages of embryo sac development: a critical building block for successful pollen-pistil interactions.</title>
        <authorList>
            <person name="Liu Y."/>
            <person name="Joly V."/>
            <person name="Sabar M."/>
            <person name="Matton D.P."/>
        </authorList>
    </citation>
    <scope>NUCLEOTIDE SEQUENCE</scope>
</reference>
<organism evidence="1">
    <name type="scientific">Solanum chacoense</name>
    <name type="common">Chaco potato</name>
    <dbReference type="NCBI Taxonomy" id="4108"/>
    <lineage>
        <taxon>Eukaryota</taxon>
        <taxon>Viridiplantae</taxon>
        <taxon>Streptophyta</taxon>
        <taxon>Embryophyta</taxon>
        <taxon>Tracheophyta</taxon>
        <taxon>Spermatophyta</taxon>
        <taxon>Magnoliopsida</taxon>
        <taxon>eudicotyledons</taxon>
        <taxon>Gunneridae</taxon>
        <taxon>Pentapetalae</taxon>
        <taxon>asterids</taxon>
        <taxon>lamiids</taxon>
        <taxon>Solanales</taxon>
        <taxon>Solanaceae</taxon>
        <taxon>Solanoideae</taxon>
        <taxon>Solaneae</taxon>
        <taxon>Solanum</taxon>
    </lineage>
</organism>
<name>A0A0V0GRU3_SOLCH</name>
<dbReference type="AlphaFoldDB" id="A0A0V0GRU3"/>
<sequence length="69" mass="8086">MCTMFEDLMIYYVFCAALHLAQLHFRSEGELLPYQATTDLLIINVIYFQTLDYFICFASLRRLIGIVLV</sequence>
<protein>
    <submittedName>
        <fullName evidence="1">Putative ovule protein</fullName>
    </submittedName>
</protein>
<evidence type="ECO:0000313" key="1">
    <source>
        <dbReference type="EMBL" id="JAP10643.1"/>
    </source>
</evidence>
<proteinExistence type="predicted"/>
<dbReference type="EMBL" id="GEDG01032762">
    <property type="protein sequence ID" value="JAP10643.1"/>
    <property type="molecule type" value="Transcribed_RNA"/>
</dbReference>